<dbReference type="InterPro" id="IPR050383">
    <property type="entry name" value="GlyoxalaseI/FosfomycinResist"/>
</dbReference>
<gene>
    <name evidence="3" type="ORF">OG288_07375</name>
</gene>
<dbReference type="InterPro" id="IPR037523">
    <property type="entry name" value="VOC_core"/>
</dbReference>
<dbReference type="InterPro" id="IPR029068">
    <property type="entry name" value="Glyas_Bleomycin-R_OHBP_Dase"/>
</dbReference>
<name>A0ABZ1J9J0_9ACTN</name>
<proteinExistence type="predicted"/>
<keyword evidence="4" id="KW-1185">Reference proteome</keyword>
<dbReference type="PANTHER" id="PTHR21366">
    <property type="entry name" value="GLYOXALASE FAMILY PROTEIN"/>
    <property type="match status" value="1"/>
</dbReference>
<dbReference type="EC" id="1.13.11.2" evidence="3"/>
<keyword evidence="1" id="KW-0677">Repeat</keyword>
<dbReference type="EMBL" id="CP108133">
    <property type="protein sequence ID" value="WTP48138.1"/>
    <property type="molecule type" value="Genomic_DNA"/>
</dbReference>
<evidence type="ECO:0000313" key="4">
    <source>
        <dbReference type="Proteomes" id="UP001432166"/>
    </source>
</evidence>
<dbReference type="GO" id="GO:0018577">
    <property type="term" value="F:catechol 2,3-dioxygenase activity"/>
    <property type="evidence" value="ECO:0007669"/>
    <property type="project" value="UniProtKB-EC"/>
</dbReference>
<evidence type="ECO:0000313" key="3">
    <source>
        <dbReference type="EMBL" id="WTP48138.1"/>
    </source>
</evidence>
<dbReference type="Pfam" id="PF00903">
    <property type="entry name" value="Glyoxalase"/>
    <property type="match status" value="2"/>
</dbReference>
<feature type="domain" description="VOC" evidence="2">
    <location>
        <begin position="10"/>
        <end position="124"/>
    </location>
</feature>
<accession>A0ABZ1J9J0</accession>
<dbReference type="NCBIfam" id="TIGR03211">
    <property type="entry name" value="catechol_2_3"/>
    <property type="match status" value="1"/>
</dbReference>
<feature type="domain" description="VOC" evidence="2">
    <location>
        <begin position="154"/>
        <end position="275"/>
    </location>
</feature>
<protein>
    <submittedName>
        <fullName evidence="3">Catechol 2,3-dioxygenase</fullName>
        <ecNumber evidence="3">1.13.11.2</ecNumber>
    </submittedName>
</protein>
<organism evidence="3 4">
    <name type="scientific">Streptomyces tauricus</name>
    <dbReference type="NCBI Taxonomy" id="68274"/>
    <lineage>
        <taxon>Bacteria</taxon>
        <taxon>Bacillati</taxon>
        <taxon>Actinomycetota</taxon>
        <taxon>Actinomycetes</taxon>
        <taxon>Kitasatosporales</taxon>
        <taxon>Streptomycetaceae</taxon>
        <taxon>Streptomyces</taxon>
        <taxon>Streptomyces aurantiacus group</taxon>
    </lineage>
</organism>
<sequence>MAPPLGDIAHLGHVELLTPDLDASVRFFTEYLGLTENGRSADGTSVYLRTWDDYEHHSLVLTAHTTSGIRRTALRASSEEALRRRVEEAESAGRTGRWVEDEPGLGPLYVTTDPDGHEIALYWESEWYQAPDGLKPGLKNQPQAKPGHGVGVRRLDHVNFLAADVAPNGGFVHEVLGARPTEQIQLDDGRIAAQWLTFSSKSYDIVYTEDWTGSTGRLHHIAFATDTREDILRAADLALDTGVFIETGPHKHAIQQTFFLYVYEPGGNRIELCNPLTRLVLAPDWPLVTWTENERKKGQAWGLKTIESFHTHGTPPVSAPVTAPVTPPVPVIVDKNVDNPGADS</sequence>
<dbReference type="PANTHER" id="PTHR21366:SF19">
    <property type="entry name" value="METAPYROCATECHASE"/>
    <property type="match status" value="1"/>
</dbReference>
<dbReference type="RefSeq" id="WP_328936986.1">
    <property type="nucleotide sequence ID" value="NZ_CP108133.1"/>
</dbReference>
<dbReference type="InterPro" id="IPR017624">
    <property type="entry name" value="Catechol_2-3_dOase"/>
</dbReference>
<dbReference type="SUPFAM" id="SSF54593">
    <property type="entry name" value="Glyoxalase/Bleomycin resistance protein/Dihydroxybiphenyl dioxygenase"/>
    <property type="match status" value="1"/>
</dbReference>
<dbReference type="InterPro" id="IPR004360">
    <property type="entry name" value="Glyas_Fos-R_dOase_dom"/>
</dbReference>
<evidence type="ECO:0000259" key="2">
    <source>
        <dbReference type="PROSITE" id="PS51819"/>
    </source>
</evidence>
<dbReference type="PROSITE" id="PS51819">
    <property type="entry name" value="VOC"/>
    <property type="match status" value="2"/>
</dbReference>
<keyword evidence="3" id="KW-0560">Oxidoreductase</keyword>
<reference evidence="3" key="1">
    <citation type="submission" date="2022-10" db="EMBL/GenBank/DDBJ databases">
        <title>The complete genomes of actinobacterial strains from the NBC collection.</title>
        <authorList>
            <person name="Joergensen T.S."/>
            <person name="Alvarez Arevalo M."/>
            <person name="Sterndorff E.B."/>
            <person name="Faurdal D."/>
            <person name="Vuksanovic O."/>
            <person name="Mourched A.-S."/>
            <person name="Charusanti P."/>
            <person name="Shaw S."/>
            <person name="Blin K."/>
            <person name="Weber T."/>
        </authorList>
    </citation>
    <scope>NUCLEOTIDE SEQUENCE</scope>
    <source>
        <strain evidence="3">NBC_00189</strain>
    </source>
</reference>
<evidence type="ECO:0000256" key="1">
    <source>
        <dbReference type="ARBA" id="ARBA00022737"/>
    </source>
</evidence>
<dbReference type="Proteomes" id="UP001432166">
    <property type="component" value="Chromosome"/>
</dbReference>
<dbReference type="Gene3D" id="3.10.180.10">
    <property type="entry name" value="2,3-Dihydroxybiphenyl 1,2-Dioxygenase, domain 1"/>
    <property type="match status" value="2"/>
</dbReference>